<dbReference type="Gene3D" id="3.40.630.30">
    <property type="match status" value="1"/>
</dbReference>
<organism evidence="1 2">
    <name type="scientific">Sporolactobacillus putidus</name>
    <dbReference type="NCBI Taxonomy" id="492735"/>
    <lineage>
        <taxon>Bacteria</taxon>
        <taxon>Bacillati</taxon>
        <taxon>Bacillota</taxon>
        <taxon>Bacilli</taxon>
        <taxon>Bacillales</taxon>
        <taxon>Sporolactobacillaceae</taxon>
        <taxon>Sporolactobacillus</taxon>
    </lineage>
</organism>
<reference evidence="1" key="1">
    <citation type="journal article" date="2014" name="Int. J. Syst. Evol. Microbiol.">
        <title>Complete genome sequence of Corynebacterium casei LMG S-19264T (=DSM 44701T), isolated from a smear-ripened cheese.</title>
        <authorList>
            <consortium name="US DOE Joint Genome Institute (JGI-PGF)"/>
            <person name="Walter F."/>
            <person name="Albersmeier A."/>
            <person name="Kalinowski J."/>
            <person name="Ruckert C."/>
        </authorList>
    </citation>
    <scope>NUCLEOTIDE SEQUENCE</scope>
    <source>
        <strain evidence="1">JCM 15325</strain>
    </source>
</reference>
<evidence type="ECO:0008006" key="3">
    <source>
        <dbReference type="Google" id="ProtNLM"/>
    </source>
</evidence>
<accession>A0A917RX66</accession>
<evidence type="ECO:0000313" key="2">
    <source>
        <dbReference type="Proteomes" id="UP000654670"/>
    </source>
</evidence>
<dbReference type="AlphaFoldDB" id="A0A917RX66"/>
<dbReference type="PANTHER" id="PTHR39173:SF1">
    <property type="entry name" value="ACETYLTRANSFERASE"/>
    <property type="match status" value="1"/>
</dbReference>
<dbReference type="Proteomes" id="UP000654670">
    <property type="component" value="Unassembled WGS sequence"/>
</dbReference>
<gene>
    <name evidence="1" type="ORF">GCM10007968_04290</name>
</gene>
<dbReference type="EMBL" id="BMOK01000002">
    <property type="protein sequence ID" value="GGL43554.1"/>
    <property type="molecule type" value="Genomic_DNA"/>
</dbReference>
<proteinExistence type="predicted"/>
<dbReference type="PANTHER" id="PTHR39173">
    <property type="entry name" value="ACETYLTRANSFERASE"/>
    <property type="match status" value="1"/>
</dbReference>
<comment type="caution">
    <text evidence="1">The sequence shown here is derived from an EMBL/GenBank/DDBJ whole genome shotgun (WGS) entry which is preliminary data.</text>
</comment>
<protein>
    <recommendedName>
        <fullName evidence="3">N-acetyltransferase domain-containing protein</fullName>
    </recommendedName>
</protein>
<name>A0A917RX66_9BACL</name>
<evidence type="ECO:0000313" key="1">
    <source>
        <dbReference type="EMBL" id="GGL43554.1"/>
    </source>
</evidence>
<dbReference type="RefSeq" id="WP_188801436.1">
    <property type="nucleotide sequence ID" value="NZ_BMOK01000002.1"/>
</dbReference>
<dbReference type="InterPro" id="IPR016181">
    <property type="entry name" value="Acyl_CoA_acyltransferase"/>
</dbReference>
<reference evidence="1" key="2">
    <citation type="submission" date="2020-09" db="EMBL/GenBank/DDBJ databases">
        <authorList>
            <person name="Sun Q."/>
            <person name="Ohkuma M."/>
        </authorList>
    </citation>
    <scope>NUCLEOTIDE SEQUENCE</scope>
    <source>
        <strain evidence="1">JCM 15325</strain>
    </source>
</reference>
<dbReference type="SUPFAM" id="SSF55729">
    <property type="entry name" value="Acyl-CoA N-acyltransferases (Nat)"/>
    <property type="match status" value="1"/>
</dbReference>
<keyword evidence="2" id="KW-1185">Reference proteome</keyword>
<sequence>MGDLFLAMPSKEYQQSFENYVLSYKKANDDFYFHLYEKALSNFDGYINDLDAHSKGINVPRDWVTTSTFWLIDAHEVVGVARVRHREVECAGHIGYDISPCCRNKGYGTQILKLALGVSSILCKWQPSRSSNYQ</sequence>